<accession>A0AAE6YYK5</accession>
<reference evidence="2 3" key="1">
    <citation type="submission" date="2018-11" db="EMBL/GenBank/DDBJ databases">
        <title>Complete genome sequence of Dickeya zeae strain CE1 infecting Canna edulis Ker-Gawl. in China.</title>
        <authorList>
            <person name="Zhang J."/>
            <person name="Lin B."/>
            <person name="Shen H."/>
            <person name="Jiang S."/>
            <person name="Pu X."/>
            <person name="Sun D."/>
        </authorList>
    </citation>
    <scope>NUCLEOTIDE SEQUENCE [LARGE SCALE GENOMIC DNA]</scope>
    <source>
        <strain evidence="2 3">CE1</strain>
    </source>
</reference>
<gene>
    <name evidence="2" type="ORF">DWG24_05340</name>
</gene>
<dbReference type="AlphaFoldDB" id="A0AAE6YYK5"/>
<evidence type="ECO:0000313" key="3">
    <source>
        <dbReference type="Proteomes" id="UP000500801"/>
    </source>
</evidence>
<evidence type="ECO:0000313" key="2">
    <source>
        <dbReference type="EMBL" id="QIZ50253.1"/>
    </source>
</evidence>
<sequence length="61" mass="7294">MMARQDKRMFTSILRRFLLFLVIIYNGYYKYDLFLWGGDLSESLMMCSSNRLYIQIPLGVT</sequence>
<keyword evidence="1" id="KW-1133">Transmembrane helix</keyword>
<dbReference type="Proteomes" id="UP000500801">
    <property type="component" value="Chromosome"/>
</dbReference>
<keyword evidence="1" id="KW-0812">Transmembrane</keyword>
<evidence type="ECO:0000256" key="1">
    <source>
        <dbReference type="SAM" id="Phobius"/>
    </source>
</evidence>
<feature type="transmembrane region" description="Helical" evidence="1">
    <location>
        <begin position="12"/>
        <end position="29"/>
    </location>
</feature>
<name>A0AAE6YYK5_9GAMM</name>
<proteinExistence type="predicted"/>
<dbReference type="EMBL" id="CP033622">
    <property type="protein sequence ID" value="QIZ50253.1"/>
    <property type="molecule type" value="Genomic_DNA"/>
</dbReference>
<organism evidence="2 3">
    <name type="scientific">Dickeya zeae</name>
    <dbReference type="NCBI Taxonomy" id="204042"/>
    <lineage>
        <taxon>Bacteria</taxon>
        <taxon>Pseudomonadati</taxon>
        <taxon>Pseudomonadota</taxon>
        <taxon>Gammaproteobacteria</taxon>
        <taxon>Enterobacterales</taxon>
        <taxon>Pectobacteriaceae</taxon>
        <taxon>Dickeya</taxon>
    </lineage>
</organism>
<protein>
    <submittedName>
        <fullName evidence="2">Uncharacterized protein</fullName>
    </submittedName>
</protein>
<keyword evidence="1" id="KW-0472">Membrane</keyword>